<evidence type="ECO:0000313" key="1">
    <source>
        <dbReference type="EMBL" id="KAK7857930.1"/>
    </source>
</evidence>
<sequence>MKSKSKSRRAKMWVQDES</sequence>
<accession>A0AAW0M2W8</accession>
<proteinExistence type="predicted"/>
<comment type="caution">
    <text evidence="1">The sequence shown here is derived from an EMBL/GenBank/DDBJ whole genome shotgun (WGS) entry which is preliminary data.</text>
</comment>
<protein>
    <submittedName>
        <fullName evidence="1">Uncharacterized protein</fullName>
    </submittedName>
</protein>
<gene>
    <name evidence="1" type="ORF">CFP56_015266</name>
</gene>
<dbReference type="AlphaFoldDB" id="A0AAW0M2W8"/>
<keyword evidence="2" id="KW-1185">Reference proteome</keyword>
<reference evidence="1 2" key="1">
    <citation type="journal article" date="2018" name="Sci. Data">
        <title>The draft genome sequence of cork oak.</title>
        <authorList>
            <person name="Ramos A.M."/>
            <person name="Usie A."/>
            <person name="Barbosa P."/>
            <person name="Barros P.M."/>
            <person name="Capote T."/>
            <person name="Chaves I."/>
            <person name="Simoes F."/>
            <person name="Abreu I."/>
            <person name="Carrasquinho I."/>
            <person name="Faro C."/>
            <person name="Guimaraes J.B."/>
            <person name="Mendonca D."/>
            <person name="Nobrega F."/>
            <person name="Rodrigues L."/>
            <person name="Saibo N.J.M."/>
            <person name="Varela M.C."/>
            <person name="Egas C."/>
            <person name="Matos J."/>
            <person name="Miguel C.M."/>
            <person name="Oliveira M.M."/>
            <person name="Ricardo C.P."/>
            <person name="Goncalves S."/>
        </authorList>
    </citation>
    <scope>NUCLEOTIDE SEQUENCE [LARGE SCALE GENOMIC DNA]</scope>
    <source>
        <strain evidence="2">cv. HL8</strain>
    </source>
</reference>
<organism evidence="1 2">
    <name type="scientific">Quercus suber</name>
    <name type="common">Cork oak</name>
    <dbReference type="NCBI Taxonomy" id="58331"/>
    <lineage>
        <taxon>Eukaryota</taxon>
        <taxon>Viridiplantae</taxon>
        <taxon>Streptophyta</taxon>
        <taxon>Embryophyta</taxon>
        <taxon>Tracheophyta</taxon>
        <taxon>Spermatophyta</taxon>
        <taxon>Magnoliopsida</taxon>
        <taxon>eudicotyledons</taxon>
        <taxon>Gunneridae</taxon>
        <taxon>Pentapetalae</taxon>
        <taxon>rosids</taxon>
        <taxon>fabids</taxon>
        <taxon>Fagales</taxon>
        <taxon>Fagaceae</taxon>
        <taxon>Quercus</taxon>
    </lineage>
</organism>
<name>A0AAW0M2W8_QUESU</name>
<evidence type="ECO:0000313" key="2">
    <source>
        <dbReference type="Proteomes" id="UP000237347"/>
    </source>
</evidence>
<dbReference type="Proteomes" id="UP000237347">
    <property type="component" value="Unassembled WGS sequence"/>
</dbReference>
<dbReference type="EMBL" id="PKMF04000023">
    <property type="protein sequence ID" value="KAK7857930.1"/>
    <property type="molecule type" value="Genomic_DNA"/>
</dbReference>